<comment type="caution">
    <text evidence="2">The sequence shown here is derived from an EMBL/GenBank/DDBJ whole genome shotgun (WGS) entry which is preliminary data.</text>
</comment>
<name>A0A176VYD8_MARPO</name>
<organism evidence="2 3">
    <name type="scientific">Marchantia polymorpha subsp. ruderalis</name>
    <dbReference type="NCBI Taxonomy" id="1480154"/>
    <lineage>
        <taxon>Eukaryota</taxon>
        <taxon>Viridiplantae</taxon>
        <taxon>Streptophyta</taxon>
        <taxon>Embryophyta</taxon>
        <taxon>Marchantiophyta</taxon>
        <taxon>Marchantiopsida</taxon>
        <taxon>Marchantiidae</taxon>
        <taxon>Marchantiales</taxon>
        <taxon>Marchantiaceae</taxon>
        <taxon>Marchantia</taxon>
    </lineage>
</organism>
<accession>A0A176VYD8</accession>
<evidence type="ECO:0000256" key="1">
    <source>
        <dbReference type="SAM" id="MobiDB-lite"/>
    </source>
</evidence>
<feature type="region of interest" description="Disordered" evidence="1">
    <location>
        <begin position="1"/>
        <end position="38"/>
    </location>
</feature>
<proteinExistence type="predicted"/>
<evidence type="ECO:0000313" key="2">
    <source>
        <dbReference type="EMBL" id="OAE25413.1"/>
    </source>
</evidence>
<dbReference type="AlphaFoldDB" id="A0A176VYD8"/>
<reference evidence="2" key="1">
    <citation type="submission" date="2016-03" db="EMBL/GenBank/DDBJ databases">
        <title>Mechanisms controlling the formation of the plant cell surface in tip-growing cells are functionally conserved among land plants.</title>
        <authorList>
            <person name="Honkanen S."/>
            <person name="Jones V.A."/>
            <person name="Morieri G."/>
            <person name="Champion C."/>
            <person name="Hetherington A.J."/>
            <person name="Kelly S."/>
            <person name="Saint-Marcoux D."/>
            <person name="Proust H."/>
            <person name="Prescott H."/>
            <person name="Dolan L."/>
        </authorList>
    </citation>
    <scope>NUCLEOTIDE SEQUENCE [LARGE SCALE GENOMIC DNA]</scope>
    <source>
        <tissue evidence="2">Whole gametophyte</tissue>
    </source>
</reference>
<dbReference type="Proteomes" id="UP000077202">
    <property type="component" value="Unassembled WGS sequence"/>
</dbReference>
<sequence length="254" mass="28326">MTTTMKKKKKRKKTKEKEEEEEEAERKQRMASVVVVDRRQNGIEEGKGRKCERERRQGGDSITTGLPCSLCKFTLPNCHFRSVAFLSCVWGLMKLLMIDDVLAAAGHSRAKRTANEPAWLWRRPRPQPGMAQPTRARPSRAQSSAVSQPTNLELEFEVEFKVEVTAKVEVGRKFGGRVKQSSAAVTVLGQCSQRGGDRDRVGSELRCGRTLITSQGLRAEKWGGGRAGSAGASRTLRRTAGQKPDRDRQGCTRR</sequence>
<dbReference type="EMBL" id="LVLJ01002341">
    <property type="protein sequence ID" value="OAE25413.1"/>
    <property type="molecule type" value="Genomic_DNA"/>
</dbReference>
<feature type="compositionally biased region" description="Basic residues" evidence="1">
    <location>
        <begin position="1"/>
        <end position="14"/>
    </location>
</feature>
<feature type="compositionally biased region" description="Basic and acidic residues" evidence="1">
    <location>
        <begin position="243"/>
        <end position="254"/>
    </location>
</feature>
<keyword evidence="3" id="KW-1185">Reference proteome</keyword>
<protein>
    <submittedName>
        <fullName evidence="2">Uncharacterized protein</fullName>
    </submittedName>
</protein>
<feature type="region of interest" description="Disordered" evidence="1">
    <location>
        <begin position="222"/>
        <end position="254"/>
    </location>
</feature>
<evidence type="ECO:0000313" key="3">
    <source>
        <dbReference type="Proteomes" id="UP000077202"/>
    </source>
</evidence>
<gene>
    <name evidence="2" type="ORF">AXG93_4620s2280</name>
</gene>
<feature type="region of interest" description="Disordered" evidence="1">
    <location>
        <begin position="116"/>
        <end position="148"/>
    </location>
</feature>